<dbReference type="PANTHER" id="PTHR45673">
    <property type="entry name" value="SERINE/THREONINE-PROTEIN PHOSPHATASE 2B CATALYTIC SUBUNIT 1-RELATED"/>
    <property type="match status" value="1"/>
</dbReference>
<evidence type="ECO:0000313" key="5">
    <source>
        <dbReference type="Proteomes" id="UP000620124"/>
    </source>
</evidence>
<protein>
    <recommendedName>
        <fullName evidence="1">Serine/threonine-protein phosphatase</fullName>
        <ecNumber evidence="1">3.1.3.16</ecNumber>
    </recommendedName>
</protein>
<feature type="region of interest" description="Disordered" evidence="2">
    <location>
        <begin position="593"/>
        <end position="620"/>
    </location>
</feature>
<dbReference type="EC" id="3.1.3.16" evidence="1"/>
<feature type="compositionally biased region" description="Low complexity" evidence="2">
    <location>
        <begin position="633"/>
        <end position="647"/>
    </location>
</feature>
<feature type="domain" description="Serine/threonine specific protein phosphatases" evidence="3">
    <location>
        <begin position="146"/>
        <end position="151"/>
    </location>
</feature>
<name>A0A8H6YGB3_9AGAR</name>
<dbReference type="SMART" id="SM00156">
    <property type="entry name" value="PP2Ac"/>
    <property type="match status" value="1"/>
</dbReference>
<dbReference type="EMBL" id="JACAZI010000006">
    <property type="protein sequence ID" value="KAF7358469.1"/>
    <property type="molecule type" value="Genomic_DNA"/>
</dbReference>
<feature type="region of interest" description="Disordered" evidence="2">
    <location>
        <begin position="632"/>
        <end position="728"/>
    </location>
</feature>
<dbReference type="GO" id="GO:0033192">
    <property type="term" value="F:calmodulin-dependent protein phosphatase activity"/>
    <property type="evidence" value="ECO:0007669"/>
    <property type="project" value="InterPro"/>
</dbReference>
<feature type="compositionally biased region" description="Polar residues" evidence="2">
    <location>
        <begin position="1"/>
        <end position="10"/>
    </location>
</feature>
<dbReference type="PROSITE" id="PS00125">
    <property type="entry name" value="SER_THR_PHOSPHATASE"/>
    <property type="match status" value="1"/>
</dbReference>
<dbReference type="SUPFAM" id="SSF56300">
    <property type="entry name" value="Metallo-dependent phosphatases"/>
    <property type="match status" value="1"/>
</dbReference>
<dbReference type="InterPro" id="IPR004843">
    <property type="entry name" value="Calcineurin-like_PHP"/>
</dbReference>
<keyword evidence="1" id="KW-0378">Hydrolase</keyword>
<feature type="region of interest" description="Disordered" evidence="2">
    <location>
        <begin position="1"/>
        <end position="20"/>
    </location>
</feature>
<feature type="compositionally biased region" description="Polar residues" evidence="2">
    <location>
        <begin position="764"/>
        <end position="782"/>
    </location>
</feature>
<sequence>MDSLSTNTSDRPIPSVPHPARHRLSDAEFFAQDESGTTNPNVRVLRNHFFREGRLTEEHALYIIDHATKLLSSEPNMVEVPGPVTICGDIHGQYYDLMKLFDVGGPFTDNSYLFLGDYVNRGCFGIECLLYLYTLKLWFPHNITLLRGNHECQQLTEYFTFKRECLHKYSPRVYDACLASFRALPVAALVDGRFFCVHGGLSPELMLLSEIQALNRFVEPGRFGDEGERAVPPGTTFLYNATRGCSFFFTYVAACQFLERNGLLGIIRGHEVQETGYVMLRNTPTKKFPAVITIFSAPNYLDVYNNRGAILKYANKNITLRQYNASPHPYWLPNFQNAFTWSLPFLGVKITEMLLAMLSICSEEELDSDSAESDDGDPPEGKMDEDRRSLPRMKRKADAGSTTKMRDRTVKTLSQDRSKDVALRREEVKSNTIAMGSLRMQRVFQLLRCVLVPFLFSHSPPLPPSYLPPFVREEVESASELVDVEAEEAGVSDRLGVQRQIRQSIHNFEDARRSDILNERLPLPRPMPSFAGRPAPSSLVPSMRIPGRDPAEGLDTQFLITKTLDDTGGGDAVDRLADRIASGAELLLQGVDTASEDDPADFPENMRTDAPHADETTLWRVPPTVEQAEFILSNTDISKSSTNSSSSRAVRPSLMRPPAQILPRSRDRSNILPRGDGSESPSSDDSLASPLEAGIASSQSSQPPHNRQRPFTSDLLVSHPPPAGDKTSLLKHSAEPEIVGYGSPWLLPLTQRDETSGIKPSPDTELNSSHGEGNTNSGSPTSHPEDTGISDGHSTAVKAKPGTFFIYTPHDDRPGTPHTSFTTDDLACVQANFGSGGCLMSIHEPAEAVSWIEDNWDSSLLTSIRNSGCSGPFAWMLSPTQPAFAIFGSHNEAVVVNMVQTLAHSSGFPVVIRSTSDNPASTLLGDDPGLHNISVDSSSINGSPGRASGGPNDGAQNISGSTGAGGNGSRNRTRGAGQDGDEGSNSRGPGIGSSGGRDGSTGGSENNRLSFNQGVNFSGGNDGDGGGDDEDPAMVDGKWASPLHRTRVELSLKLNAGQTYAVNIGYTFKFTINRETEIPIDLGDLTRPLSQSEVIALVDLKIETRQRETQVDRSYASIGFISHRKKSIIDREFLPRGFDLPGRVYKHGQQQQVQRGIKAALGFSQGSPLATAGFSYNRNNDASLEATDTKASSLLFFLLLTKCFEDYAQLPYWAQAMPLNAERPEFLPIEVKVGMGINLRPPGSETPLPQISFVNRNQVLVWVSDTTLKSRIRGIVVLMSSYLNNIRTEPKLSIYEQGEIELGAGFSNTSRFKTEKHEPGTISLSVAQVEKQSATGSKKLRAGVPSFFTKRGQHTSVNDLADIPTHEYLARGWDVHNDEWRKVVWPELDKDFLAPGPEKTPLVWKIQCPWDRDQRRDTEEGNRDVSKMG</sequence>
<dbReference type="Gene3D" id="3.60.21.10">
    <property type="match status" value="1"/>
</dbReference>
<feature type="compositionally biased region" description="Acidic residues" evidence="2">
    <location>
        <begin position="366"/>
        <end position="378"/>
    </location>
</feature>
<gene>
    <name evidence="4" type="ORF">MVEN_00897400</name>
</gene>
<reference evidence="4" key="1">
    <citation type="submission" date="2020-05" db="EMBL/GenBank/DDBJ databases">
        <title>Mycena genomes resolve the evolution of fungal bioluminescence.</title>
        <authorList>
            <person name="Tsai I.J."/>
        </authorList>
    </citation>
    <scope>NUCLEOTIDE SEQUENCE</scope>
    <source>
        <strain evidence="4">CCC161011</strain>
    </source>
</reference>
<feature type="compositionally biased region" description="Polar residues" evidence="2">
    <location>
        <begin position="1005"/>
        <end position="1018"/>
    </location>
</feature>
<evidence type="ECO:0000256" key="2">
    <source>
        <dbReference type="SAM" id="MobiDB-lite"/>
    </source>
</evidence>
<feature type="compositionally biased region" description="Low complexity" evidence="2">
    <location>
        <begin position="678"/>
        <end position="693"/>
    </location>
</feature>
<feature type="region of interest" description="Disordered" evidence="2">
    <location>
        <begin position="922"/>
        <end position="1037"/>
    </location>
</feature>
<feature type="compositionally biased region" description="Basic and acidic residues" evidence="2">
    <location>
        <begin position="604"/>
        <end position="617"/>
    </location>
</feature>
<feature type="region of interest" description="Disordered" evidence="2">
    <location>
        <begin position="366"/>
        <end position="422"/>
    </location>
</feature>
<feature type="compositionally biased region" description="Polar residues" evidence="2">
    <location>
        <begin position="696"/>
        <end position="711"/>
    </location>
</feature>
<feature type="compositionally biased region" description="Gly residues" evidence="2">
    <location>
        <begin position="989"/>
        <end position="1002"/>
    </location>
</feature>
<comment type="similarity">
    <text evidence="1">Belongs to the PPP phosphatase family.</text>
</comment>
<accession>A0A8H6YGB3</accession>
<feature type="compositionally biased region" description="Basic and acidic residues" evidence="2">
    <location>
        <begin position="379"/>
        <end position="389"/>
    </location>
</feature>
<dbReference type="Proteomes" id="UP000620124">
    <property type="component" value="Unassembled WGS sequence"/>
</dbReference>
<feature type="compositionally biased region" description="Basic and acidic residues" evidence="2">
    <location>
        <begin position="404"/>
        <end position="422"/>
    </location>
</feature>
<comment type="catalytic activity">
    <reaction evidence="1">
        <text>O-phospho-L-threonyl-[protein] + H2O = L-threonyl-[protein] + phosphate</text>
        <dbReference type="Rhea" id="RHEA:47004"/>
        <dbReference type="Rhea" id="RHEA-COMP:11060"/>
        <dbReference type="Rhea" id="RHEA-COMP:11605"/>
        <dbReference type="ChEBI" id="CHEBI:15377"/>
        <dbReference type="ChEBI" id="CHEBI:30013"/>
        <dbReference type="ChEBI" id="CHEBI:43474"/>
        <dbReference type="ChEBI" id="CHEBI:61977"/>
        <dbReference type="EC" id="3.1.3.16"/>
    </reaction>
</comment>
<evidence type="ECO:0000256" key="1">
    <source>
        <dbReference type="RuleBase" id="RU004273"/>
    </source>
</evidence>
<dbReference type="Pfam" id="PF00149">
    <property type="entry name" value="Metallophos"/>
    <property type="match status" value="1"/>
</dbReference>
<proteinExistence type="inferred from homology"/>
<evidence type="ECO:0000313" key="4">
    <source>
        <dbReference type="EMBL" id="KAF7358469.1"/>
    </source>
</evidence>
<organism evidence="4 5">
    <name type="scientific">Mycena venus</name>
    <dbReference type="NCBI Taxonomy" id="2733690"/>
    <lineage>
        <taxon>Eukaryota</taxon>
        <taxon>Fungi</taxon>
        <taxon>Dikarya</taxon>
        <taxon>Basidiomycota</taxon>
        <taxon>Agaricomycotina</taxon>
        <taxon>Agaricomycetes</taxon>
        <taxon>Agaricomycetidae</taxon>
        <taxon>Agaricales</taxon>
        <taxon>Marasmiineae</taxon>
        <taxon>Mycenaceae</taxon>
        <taxon>Mycena</taxon>
    </lineage>
</organism>
<dbReference type="InterPro" id="IPR029052">
    <property type="entry name" value="Metallo-depent_PP-like"/>
</dbReference>
<dbReference type="PRINTS" id="PR00114">
    <property type="entry name" value="STPHPHTASE"/>
</dbReference>
<dbReference type="GO" id="GO:0097720">
    <property type="term" value="P:calcineurin-mediated signaling"/>
    <property type="evidence" value="ECO:0007669"/>
    <property type="project" value="InterPro"/>
</dbReference>
<dbReference type="InterPro" id="IPR043360">
    <property type="entry name" value="PP2B"/>
</dbReference>
<comment type="caution">
    <text evidence="4">The sequence shown here is derived from an EMBL/GenBank/DDBJ whole genome shotgun (WGS) entry which is preliminary data.</text>
</comment>
<feature type="region of interest" description="Disordered" evidence="2">
    <location>
        <begin position="752"/>
        <end position="795"/>
    </location>
</feature>
<dbReference type="OrthoDB" id="3040703at2759"/>
<dbReference type="InterPro" id="IPR006186">
    <property type="entry name" value="Ser/Thr-sp_prot-phosphatase"/>
</dbReference>
<keyword evidence="5" id="KW-1185">Reference proteome</keyword>
<evidence type="ECO:0000259" key="3">
    <source>
        <dbReference type="PROSITE" id="PS00125"/>
    </source>
</evidence>